<accession>A0A0B8P0U0</accession>
<sequence length="229" mass="25872">MSVGHHRTYSSYIPLAKKILDSDSFGKLVAVQGSALFYKPKAYFEAGSWRTKKGGGPILINLIHEIGIFRYLCGEVVKVYAHASNSVRQYEVEDTVVISFEFDTGCLGSFILSDCASSYKSWEMTSGENSMYPYFPKQSCYHFSGTNGCLDFPSMQFRFYKGTPSWTSDFGDSTPELKVEDPLKAQLEYFIECVESKKEAKVTCRSAYKNMLVIDAIQRSINEDKPVYL</sequence>
<dbReference type="EMBL" id="BBRZ01000039">
    <property type="protein sequence ID" value="GAM56908.1"/>
    <property type="molecule type" value="Genomic_DNA"/>
</dbReference>
<feature type="domain" description="GFO/IDH/MocA-like oxidoreductase" evidence="1">
    <location>
        <begin position="16"/>
        <end position="126"/>
    </location>
</feature>
<dbReference type="InterPro" id="IPR055170">
    <property type="entry name" value="GFO_IDH_MocA-like_dom"/>
</dbReference>
<gene>
    <name evidence="2" type="ORF">JCM19231_2056</name>
</gene>
<reference evidence="2 3" key="1">
    <citation type="submission" date="2015-01" db="EMBL/GenBank/DDBJ databases">
        <title>Vibrio sp. C1 JCM 19231 whole genome shotgun sequence.</title>
        <authorList>
            <person name="Sawabe T."/>
            <person name="Meirelles P."/>
            <person name="Feng G."/>
            <person name="Sayaka M."/>
            <person name="Hattori M."/>
            <person name="Ohkuma M."/>
        </authorList>
    </citation>
    <scope>NUCLEOTIDE SEQUENCE [LARGE SCALE GENOMIC DNA]</scope>
    <source>
        <strain evidence="3">JCM 19231</strain>
    </source>
</reference>
<keyword evidence="3" id="KW-1185">Reference proteome</keyword>
<proteinExistence type="predicted"/>
<dbReference type="Proteomes" id="UP000031671">
    <property type="component" value="Unassembled WGS sequence"/>
</dbReference>
<evidence type="ECO:0000313" key="2">
    <source>
        <dbReference type="EMBL" id="GAM56908.1"/>
    </source>
</evidence>
<protein>
    <submittedName>
        <fullName evidence="2">Probable oxidoreductase</fullName>
    </submittedName>
</protein>
<dbReference type="SUPFAM" id="SSF55347">
    <property type="entry name" value="Glyceraldehyde-3-phosphate dehydrogenase-like, C-terminal domain"/>
    <property type="match status" value="1"/>
</dbReference>
<dbReference type="InterPro" id="IPR051450">
    <property type="entry name" value="Gfo/Idh/MocA_Oxidoreductases"/>
</dbReference>
<reference evidence="2 3" key="2">
    <citation type="submission" date="2015-01" db="EMBL/GenBank/DDBJ databases">
        <authorList>
            <consortium name="NBRP consortium"/>
            <person name="Sawabe T."/>
            <person name="Meirelles P."/>
            <person name="Feng G."/>
            <person name="Sayaka M."/>
            <person name="Hattori M."/>
            <person name="Ohkuma M."/>
        </authorList>
    </citation>
    <scope>NUCLEOTIDE SEQUENCE [LARGE SCALE GENOMIC DNA]</scope>
    <source>
        <strain evidence="3">JCM 19231</strain>
    </source>
</reference>
<dbReference type="Pfam" id="PF22725">
    <property type="entry name" value="GFO_IDH_MocA_C3"/>
    <property type="match status" value="1"/>
</dbReference>
<comment type="caution">
    <text evidence="2">The sequence shown here is derived from an EMBL/GenBank/DDBJ whole genome shotgun (WGS) entry which is preliminary data.</text>
</comment>
<dbReference type="Gene3D" id="3.30.360.10">
    <property type="entry name" value="Dihydrodipicolinate Reductase, domain 2"/>
    <property type="match status" value="1"/>
</dbReference>
<dbReference type="AlphaFoldDB" id="A0A0B8P0U0"/>
<dbReference type="PANTHER" id="PTHR43377">
    <property type="entry name" value="BILIVERDIN REDUCTASE A"/>
    <property type="match status" value="1"/>
</dbReference>
<dbReference type="PANTHER" id="PTHR43377:SF1">
    <property type="entry name" value="BILIVERDIN REDUCTASE A"/>
    <property type="match status" value="1"/>
</dbReference>
<evidence type="ECO:0000259" key="1">
    <source>
        <dbReference type="Pfam" id="PF22725"/>
    </source>
</evidence>
<evidence type="ECO:0000313" key="3">
    <source>
        <dbReference type="Proteomes" id="UP000031671"/>
    </source>
</evidence>
<name>A0A0B8P0U0_9VIBR</name>
<organism evidence="2 3">
    <name type="scientific">Vibrio ishigakensis</name>
    <dbReference type="NCBI Taxonomy" id="1481914"/>
    <lineage>
        <taxon>Bacteria</taxon>
        <taxon>Pseudomonadati</taxon>
        <taxon>Pseudomonadota</taxon>
        <taxon>Gammaproteobacteria</taxon>
        <taxon>Vibrionales</taxon>
        <taxon>Vibrionaceae</taxon>
        <taxon>Vibrio</taxon>
    </lineage>
</organism>